<keyword evidence="7" id="KW-0503">Monooxygenase</keyword>
<evidence type="ECO:0000256" key="5">
    <source>
        <dbReference type="ARBA" id="ARBA00023002"/>
    </source>
</evidence>
<evidence type="ECO:0000256" key="2">
    <source>
        <dbReference type="ARBA" id="ARBA00005179"/>
    </source>
</evidence>
<dbReference type="InterPro" id="IPR050121">
    <property type="entry name" value="Cytochrome_P450_monoxygenase"/>
</dbReference>
<feature type="transmembrane region" description="Helical" evidence="9">
    <location>
        <begin position="54"/>
        <end position="75"/>
    </location>
</feature>
<evidence type="ECO:0000256" key="4">
    <source>
        <dbReference type="ARBA" id="ARBA00022723"/>
    </source>
</evidence>
<dbReference type="GO" id="GO:0004497">
    <property type="term" value="F:monooxygenase activity"/>
    <property type="evidence" value="ECO:0007669"/>
    <property type="project" value="UniProtKB-KW"/>
</dbReference>
<feature type="binding site" description="axial binding residue" evidence="8">
    <location>
        <position position="494"/>
    </location>
    <ligand>
        <name>heme</name>
        <dbReference type="ChEBI" id="CHEBI:30413"/>
    </ligand>
    <ligandPart>
        <name>Fe</name>
        <dbReference type="ChEBI" id="CHEBI:18248"/>
    </ligandPart>
</feature>
<keyword evidence="9" id="KW-0812">Transmembrane</keyword>
<dbReference type="PANTHER" id="PTHR24305">
    <property type="entry name" value="CYTOCHROME P450"/>
    <property type="match status" value="1"/>
</dbReference>
<dbReference type="PRINTS" id="PR00463">
    <property type="entry name" value="EP450I"/>
</dbReference>
<dbReference type="InterPro" id="IPR036396">
    <property type="entry name" value="Cyt_P450_sf"/>
</dbReference>
<name>A0A8H7CAG0_9AGAR</name>
<accession>A0A8H7CAG0</accession>
<dbReference type="Proteomes" id="UP000620124">
    <property type="component" value="Unassembled WGS sequence"/>
</dbReference>
<evidence type="ECO:0000256" key="6">
    <source>
        <dbReference type="ARBA" id="ARBA00023004"/>
    </source>
</evidence>
<keyword evidence="9" id="KW-0472">Membrane</keyword>
<dbReference type="GO" id="GO:0016705">
    <property type="term" value="F:oxidoreductase activity, acting on paired donors, with incorporation or reduction of molecular oxygen"/>
    <property type="evidence" value="ECO:0007669"/>
    <property type="project" value="InterPro"/>
</dbReference>
<keyword evidence="11" id="KW-1185">Reference proteome</keyword>
<dbReference type="PANTHER" id="PTHR24305:SF187">
    <property type="entry name" value="P450, PUTATIVE (EUROFUNG)-RELATED"/>
    <property type="match status" value="1"/>
</dbReference>
<dbReference type="AlphaFoldDB" id="A0A8H7CAG0"/>
<organism evidence="10 11">
    <name type="scientific">Mycena venus</name>
    <dbReference type="NCBI Taxonomy" id="2733690"/>
    <lineage>
        <taxon>Eukaryota</taxon>
        <taxon>Fungi</taxon>
        <taxon>Dikarya</taxon>
        <taxon>Basidiomycota</taxon>
        <taxon>Agaricomycotina</taxon>
        <taxon>Agaricomycetes</taxon>
        <taxon>Agaricomycetidae</taxon>
        <taxon>Agaricales</taxon>
        <taxon>Marasmiineae</taxon>
        <taxon>Mycenaceae</taxon>
        <taxon>Mycena</taxon>
    </lineage>
</organism>
<comment type="caution">
    <text evidence="10">The sequence shown here is derived from an EMBL/GenBank/DDBJ whole genome shotgun (WGS) entry which is preliminary data.</text>
</comment>
<dbReference type="SUPFAM" id="SSF48264">
    <property type="entry name" value="Cytochrome P450"/>
    <property type="match status" value="1"/>
</dbReference>
<keyword evidence="5" id="KW-0560">Oxidoreductase</keyword>
<proteinExistence type="inferred from homology"/>
<dbReference type="InterPro" id="IPR001128">
    <property type="entry name" value="Cyt_P450"/>
</dbReference>
<evidence type="ECO:0000313" key="11">
    <source>
        <dbReference type="Proteomes" id="UP000620124"/>
    </source>
</evidence>
<dbReference type="GO" id="GO:0005506">
    <property type="term" value="F:iron ion binding"/>
    <property type="evidence" value="ECO:0007669"/>
    <property type="project" value="InterPro"/>
</dbReference>
<dbReference type="PRINTS" id="PR00385">
    <property type="entry name" value="P450"/>
</dbReference>
<comment type="pathway">
    <text evidence="2">Secondary metabolite biosynthesis.</text>
</comment>
<evidence type="ECO:0000256" key="8">
    <source>
        <dbReference type="PIRSR" id="PIRSR602401-1"/>
    </source>
</evidence>
<comment type="similarity">
    <text evidence="3">Belongs to the cytochrome P450 family.</text>
</comment>
<evidence type="ECO:0000256" key="7">
    <source>
        <dbReference type="ARBA" id="ARBA00023033"/>
    </source>
</evidence>
<sequence length="551" mass="61713">MLPIAPTPLNWVILAEAVHLFCHLYEPRTAHGGLALVLLTPAFFFLVGDTATSIPLVFTSYCYFIGSLCASIVLYRLSPLHPLYHIPGPRLWRVSKLLGIFMQWTGHQHLYMKRAHDKYGPVIRTGPNEVSVADVDAVGSVYGSGGLPKGQCMIRLQRLQTCVFKFYLQSMRLEKIPELLPILLAMQGEAHANRRRLWNRGMSTESLKEYEEVIAKRATQLLDCIADMGTIDFSAWISYFAFDFMGDMAFGGGFELLANEADRTKIWPIIEKFNITISIFTHVPWAAQTLLLFPVATRDKLRKFGVENALRRSKSTAKTKDLWYHLMDEAGMEKQKPPLGDVVADGALAVIAGADTTASALSSLIFLLLSHPKYYKQLQEEIDMYFPPGADPLDPSSHADMKFLNACLNETLRIQPPVRTNGPRQIPTGSQGKIIAGVFIPEGTQVYVPPYSLHLDSRYFSPSPDRFMPERWIDPALAPNATAFIPFSYGPSNCVGRNLAKQEMAMVTCLLLSRLEFRFAPGFDVAGWPSQLHDHFVTTQGPLMVSVKRRQ</sequence>
<keyword evidence="4 8" id="KW-0479">Metal-binding</keyword>
<protein>
    <submittedName>
        <fullName evidence="10">Cytochrome P450</fullName>
    </submittedName>
</protein>
<keyword evidence="6 8" id="KW-0408">Iron</keyword>
<evidence type="ECO:0000256" key="1">
    <source>
        <dbReference type="ARBA" id="ARBA00001971"/>
    </source>
</evidence>
<reference evidence="10" key="1">
    <citation type="submission" date="2020-05" db="EMBL/GenBank/DDBJ databases">
        <title>Mycena genomes resolve the evolution of fungal bioluminescence.</title>
        <authorList>
            <person name="Tsai I.J."/>
        </authorList>
    </citation>
    <scope>NUCLEOTIDE SEQUENCE</scope>
    <source>
        <strain evidence="10">CCC161011</strain>
    </source>
</reference>
<keyword evidence="8" id="KW-0349">Heme</keyword>
<dbReference type="OrthoDB" id="6692864at2759"/>
<dbReference type="InterPro" id="IPR002401">
    <property type="entry name" value="Cyt_P450_E_grp-I"/>
</dbReference>
<evidence type="ECO:0000256" key="3">
    <source>
        <dbReference type="ARBA" id="ARBA00010617"/>
    </source>
</evidence>
<feature type="transmembrane region" description="Helical" evidence="9">
    <location>
        <begin position="29"/>
        <end position="48"/>
    </location>
</feature>
<evidence type="ECO:0000256" key="9">
    <source>
        <dbReference type="SAM" id="Phobius"/>
    </source>
</evidence>
<dbReference type="Pfam" id="PF00067">
    <property type="entry name" value="p450"/>
    <property type="match status" value="1"/>
</dbReference>
<dbReference type="GO" id="GO:0020037">
    <property type="term" value="F:heme binding"/>
    <property type="evidence" value="ECO:0007669"/>
    <property type="project" value="InterPro"/>
</dbReference>
<comment type="cofactor">
    <cofactor evidence="1 8">
        <name>heme</name>
        <dbReference type="ChEBI" id="CHEBI:30413"/>
    </cofactor>
</comment>
<gene>
    <name evidence="10" type="ORF">MVEN_02483300</name>
</gene>
<dbReference type="EMBL" id="JACAZI010000033">
    <property type="protein sequence ID" value="KAF7330444.1"/>
    <property type="molecule type" value="Genomic_DNA"/>
</dbReference>
<evidence type="ECO:0000313" key="10">
    <source>
        <dbReference type="EMBL" id="KAF7330444.1"/>
    </source>
</evidence>
<dbReference type="Gene3D" id="1.10.630.10">
    <property type="entry name" value="Cytochrome P450"/>
    <property type="match status" value="1"/>
</dbReference>
<keyword evidence="9" id="KW-1133">Transmembrane helix</keyword>